<protein>
    <recommendedName>
        <fullName evidence="4">DUF3489 domain-containing protein</fullName>
    </recommendedName>
</protein>
<accession>A0A238J6V3</accession>
<evidence type="ECO:0000313" key="3">
    <source>
        <dbReference type="Proteomes" id="UP000201838"/>
    </source>
</evidence>
<keyword evidence="3" id="KW-1185">Reference proteome</keyword>
<reference evidence="2 3" key="1">
    <citation type="submission" date="2017-05" db="EMBL/GenBank/DDBJ databases">
        <authorList>
            <person name="Song R."/>
            <person name="Chenine A.L."/>
            <person name="Ruprecht R.M."/>
        </authorList>
    </citation>
    <scope>NUCLEOTIDE SEQUENCE [LARGE SCALE GENOMIC DNA]</scope>
    <source>
        <strain evidence="2 3">CECT 8489</strain>
    </source>
</reference>
<dbReference type="Proteomes" id="UP000201838">
    <property type="component" value="Unassembled WGS sequence"/>
</dbReference>
<dbReference type="Pfam" id="PF11994">
    <property type="entry name" value="DUF3489"/>
    <property type="match status" value="1"/>
</dbReference>
<name>A0A238J6V3_9RHOB</name>
<evidence type="ECO:0008006" key="4">
    <source>
        <dbReference type="Google" id="ProtNLM"/>
    </source>
</evidence>
<evidence type="ECO:0000256" key="1">
    <source>
        <dbReference type="SAM" id="MobiDB-lite"/>
    </source>
</evidence>
<feature type="region of interest" description="Disordered" evidence="1">
    <location>
        <begin position="1"/>
        <end position="26"/>
    </location>
</feature>
<proteinExistence type="predicted"/>
<evidence type="ECO:0000313" key="2">
    <source>
        <dbReference type="EMBL" id="SMX25690.1"/>
    </source>
</evidence>
<feature type="compositionally biased region" description="Basic residues" evidence="1">
    <location>
        <begin position="17"/>
        <end position="26"/>
    </location>
</feature>
<dbReference type="InterPro" id="IPR021880">
    <property type="entry name" value="DUF3489"/>
</dbReference>
<sequence>MTTTKKTECNQADAKATKHTSKPKPYKKARLAAMLSRPRGATQSQLEKALGWQPHSVRAAISQLRKGGADVLLDRSGKTPTYRIDAAA</sequence>
<gene>
    <name evidence="2" type="ORF">BOA8489_03834</name>
</gene>
<dbReference type="AlphaFoldDB" id="A0A238J6V3"/>
<dbReference type="EMBL" id="FXXQ01000024">
    <property type="protein sequence ID" value="SMX25690.1"/>
    <property type="molecule type" value="Genomic_DNA"/>
</dbReference>
<organism evidence="2 3">
    <name type="scientific">Boseongicola aestuarii</name>
    <dbReference type="NCBI Taxonomy" id="1470561"/>
    <lineage>
        <taxon>Bacteria</taxon>
        <taxon>Pseudomonadati</taxon>
        <taxon>Pseudomonadota</taxon>
        <taxon>Alphaproteobacteria</taxon>
        <taxon>Rhodobacterales</taxon>
        <taxon>Paracoccaceae</taxon>
        <taxon>Boseongicola</taxon>
    </lineage>
</organism>